<dbReference type="PANTHER" id="PTHR13061:SF29">
    <property type="entry name" value="GAMMA CARBONIC ANHYDRASE-LIKE 1, MITOCHONDRIAL-RELATED"/>
    <property type="match status" value="1"/>
</dbReference>
<dbReference type="Pfam" id="PF00132">
    <property type="entry name" value="Hexapep"/>
    <property type="match status" value="2"/>
</dbReference>
<dbReference type="CDD" id="cd04645">
    <property type="entry name" value="LbH_gamma_CA_like"/>
    <property type="match status" value="1"/>
</dbReference>
<protein>
    <recommendedName>
        <fullName evidence="2">Gamma carbonic anhydrase family protein</fullName>
    </recommendedName>
</protein>
<comment type="caution">
    <text evidence="1">The sequence shown here is derived from an EMBL/GenBank/DDBJ whole genome shotgun (WGS) entry which is preliminary data.</text>
</comment>
<dbReference type="PANTHER" id="PTHR13061">
    <property type="entry name" value="DYNACTIN SUBUNIT P25"/>
    <property type="match status" value="1"/>
</dbReference>
<dbReference type="InterPro" id="IPR001451">
    <property type="entry name" value="Hexapep"/>
</dbReference>
<sequence>MSVYEFEGRIPKIGKNTYISKSASIIGDVTIGDGCFIGPGARIKGDYGKVIIGDETSVQENCVIHARPDEVCKIGNRVNVGHASTLHGCTIKDNAVIGMGAIISDWAVIGEWAVVGEGAVVKQNQKIPDGKICVGVPAKIIGEVKEDYKREYEYFKDTYVDLAKRYIKSLKEIKIDKE</sequence>
<proteinExistence type="predicted"/>
<accession>X0ZXJ7</accession>
<dbReference type="EMBL" id="BART01000746">
    <property type="protein sequence ID" value="GAG74555.1"/>
    <property type="molecule type" value="Genomic_DNA"/>
</dbReference>
<dbReference type="InterPro" id="IPR047324">
    <property type="entry name" value="LbH_gamma_CA-like"/>
</dbReference>
<evidence type="ECO:0000313" key="1">
    <source>
        <dbReference type="EMBL" id="GAG74555.1"/>
    </source>
</evidence>
<reference evidence="1" key="1">
    <citation type="journal article" date="2014" name="Front. Microbiol.">
        <title>High frequency of phylogenetically diverse reductive dehalogenase-homologous genes in deep subseafloor sedimentary metagenomes.</title>
        <authorList>
            <person name="Kawai M."/>
            <person name="Futagami T."/>
            <person name="Toyoda A."/>
            <person name="Takaki Y."/>
            <person name="Nishi S."/>
            <person name="Hori S."/>
            <person name="Arai W."/>
            <person name="Tsubouchi T."/>
            <person name="Morono Y."/>
            <person name="Uchiyama I."/>
            <person name="Ito T."/>
            <person name="Fujiyama A."/>
            <person name="Inagaki F."/>
            <person name="Takami H."/>
        </authorList>
    </citation>
    <scope>NUCLEOTIDE SEQUENCE</scope>
    <source>
        <strain evidence="1">Expedition CK06-06</strain>
    </source>
</reference>
<evidence type="ECO:0008006" key="2">
    <source>
        <dbReference type="Google" id="ProtNLM"/>
    </source>
</evidence>
<dbReference type="AlphaFoldDB" id="X0ZXJ7"/>
<gene>
    <name evidence="1" type="ORF">S01H4_03149</name>
</gene>
<dbReference type="SUPFAM" id="SSF51161">
    <property type="entry name" value="Trimeric LpxA-like enzymes"/>
    <property type="match status" value="1"/>
</dbReference>
<name>X0ZXJ7_9ZZZZ</name>
<organism evidence="1">
    <name type="scientific">marine sediment metagenome</name>
    <dbReference type="NCBI Taxonomy" id="412755"/>
    <lineage>
        <taxon>unclassified sequences</taxon>
        <taxon>metagenomes</taxon>
        <taxon>ecological metagenomes</taxon>
    </lineage>
</organism>
<dbReference type="InterPro" id="IPR050484">
    <property type="entry name" value="Transf_Hexapept/Carb_Anhydrase"/>
</dbReference>
<dbReference type="InterPro" id="IPR011004">
    <property type="entry name" value="Trimer_LpxA-like_sf"/>
</dbReference>
<dbReference type="Gene3D" id="2.160.10.10">
    <property type="entry name" value="Hexapeptide repeat proteins"/>
    <property type="match status" value="1"/>
</dbReference>